<evidence type="ECO:0000313" key="11">
    <source>
        <dbReference type="Proteomes" id="UP000195437"/>
    </source>
</evidence>
<dbReference type="SMART" id="SM00283">
    <property type="entry name" value="MA"/>
    <property type="match status" value="1"/>
</dbReference>
<dbReference type="PANTHER" id="PTHR32089:SF112">
    <property type="entry name" value="LYSOZYME-LIKE PROTEIN-RELATED"/>
    <property type="match status" value="1"/>
</dbReference>
<dbReference type="PRINTS" id="PR00260">
    <property type="entry name" value="CHEMTRNSDUCR"/>
</dbReference>
<evidence type="ECO:0000256" key="3">
    <source>
        <dbReference type="ARBA" id="ARBA00023136"/>
    </source>
</evidence>
<dbReference type="SMART" id="SM00304">
    <property type="entry name" value="HAMP"/>
    <property type="match status" value="1"/>
</dbReference>
<keyword evidence="7" id="KW-1133">Transmembrane helix</keyword>
<gene>
    <name evidence="10" type="ORF">CBW65_16315</name>
</gene>
<sequence>MRNGGASVFGKMSIKYKIIWPMLLVMTIVMGLMSYWIYDRTADSLQRQGFAMTETVRMGIENALVARQTAEEVMEREMIGQAVLLSNLVEKGTSYAELAELAKRSGLDEFWVTDGTGKTVLTNMAPQVEFDFGQDQQAQAYEFMDLITGKRDMVTQPAQVRTIDDKIYKFVGVTGWKSPQIVQVGRDGARLMELEAEVGAGPVIAQIKNQLGDQILFAAVVAEDGKVTAASEAQLKQLPAELQGKLGEALQNEQTTFLQSEYEGTKATYFFARLSNGQGVVLALSNEILTSIQRVTIGATLGGLLVIALVLFAVVSRQFRRLRSLNDALLSISNGNGDLTRRLPVESRDEIGTLAVSANGMLDTLQGTIRRVTDAVDKFHFASANLKHTTEQVRVANHQIAGETMAVSHLSSESDTQLTGMSSLMTELAGTVEEIAASAKESALSTDHSGKMVSLGRGIVEAATDKMKVIDHNTQENNQVIDQLAVKSAQIEKILKMITDIADQTNLLALNAAIEAARAGEAGRGFAVVAGEVRKLAENAVRATSDIASITQDIRQEIQTIVHNRGKHTQDLEAGLQAFGTVEQVFDEIASASEEMASHLEAITQENERLAVSWQELMSGVEDLQAASRRTVGNTENIAACIEEQTASMDEIAGSSAMLADTAAELQETVAGYKV</sequence>
<keyword evidence="2" id="KW-1003">Cell membrane</keyword>
<dbReference type="GO" id="GO:0005886">
    <property type="term" value="C:plasma membrane"/>
    <property type="evidence" value="ECO:0007669"/>
    <property type="project" value="UniProtKB-SubCell"/>
</dbReference>
<comment type="similarity">
    <text evidence="5">Belongs to the methyl-accepting chemotaxis (MCP) protein family.</text>
</comment>
<dbReference type="Gene3D" id="1.10.287.950">
    <property type="entry name" value="Methyl-accepting chemotaxis protein"/>
    <property type="match status" value="1"/>
</dbReference>
<dbReference type="PROSITE" id="PS50885">
    <property type="entry name" value="HAMP"/>
    <property type="match status" value="1"/>
</dbReference>
<evidence type="ECO:0000256" key="2">
    <source>
        <dbReference type="ARBA" id="ARBA00022475"/>
    </source>
</evidence>
<dbReference type="GO" id="GO:0006935">
    <property type="term" value="P:chemotaxis"/>
    <property type="evidence" value="ECO:0007669"/>
    <property type="project" value="InterPro"/>
</dbReference>
<feature type="domain" description="HAMP" evidence="9">
    <location>
        <begin position="316"/>
        <end position="370"/>
    </location>
</feature>
<evidence type="ECO:0000256" key="7">
    <source>
        <dbReference type="SAM" id="Phobius"/>
    </source>
</evidence>
<evidence type="ECO:0000259" key="8">
    <source>
        <dbReference type="PROSITE" id="PS50111"/>
    </source>
</evidence>
<name>A0A1Y0IP74_9BACL</name>
<comment type="subcellular location">
    <subcellularLocation>
        <location evidence="1">Cell membrane</location>
    </subcellularLocation>
</comment>
<evidence type="ECO:0008006" key="12">
    <source>
        <dbReference type="Google" id="ProtNLM"/>
    </source>
</evidence>
<evidence type="ECO:0000256" key="5">
    <source>
        <dbReference type="ARBA" id="ARBA00029447"/>
    </source>
</evidence>
<reference evidence="11" key="1">
    <citation type="submission" date="2017-05" db="EMBL/GenBank/DDBJ databases">
        <authorList>
            <person name="Sung H."/>
        </authorList>
    </citation>
    <scope>NUCLEOTIDE SEQUENCE [LARGE SCALE GENOMIC DNA]</scope>
    <source>
        <strain evidence="11">AR23208</strain>
    </source>
</reference>
<evidence type="ECO:0000256" key="1">
    <source>
        <dbReference type="ARBA" id="ARBA00004236"/>
    </source>
</evidence>
<feature type="domain" description="Methyl-accepting transducer" evidence="8">
    <location>
        <begin position="389"/>
        <end position="625"/>
    </location>
</feature>
<keyword evidence="3 7" id="KW-0472">Membrane</keyword>
<keyword evidence="7" id="KW-0812">Transmembrane</keyword>
<feature type="transmembrane region" description="Helical" evidence="7">
    <location>
        <begin position="295"/>
        <end position="315"/>
    </location>
</feature>
<dbReference type="KEGG" id="tum:CBW65_16315"/>
<evidence type="ECO:0000256" key="4">
    <source>
        <dbReference type="ARBA" id="ARBA00023224"/>
    </source>
</evidence>
<dbReference type="InterPro" id="IPR004089">
    <property type="entry name" value="MCPsignal_dom"/>
</dbReference>
<feature type="transmembrane region" description="Helical" evidence="7">
    <location>
        <begin position="18"/>
        <end position="38"/>
    </location>
</feature>
<dbReference type="OrthoDB" id="369835at2"/>
<evidence type="ECO:0000259" key="9">
    <source>
        <dbReference type="PROSITE" id="PS50885"/>
    </source>
</evidence>
<protein>
    <recommendedName>
        <fullName evidence="12">Methyl-accepting chemotaxis protein</fullName>
    </recommendedName>
</protein>
<dbReference type="Gene3D" id="1.10.8.500">
    <property type="entry name" value="HAMP domain in histidine kinase"/>
    <property type="match status" value="1"/>
</dbReference>
<dbReference type="Pfam" id="PF00015">
    <property type="entry name" value="MCPsignal"/>
    <property type="match status" value="1"/>
</dbReference>
<dbReference type="Proteomes" id="UP000195437">
    <property type="component" value="Chromosome"/>
</dbReference>
<dbReference type="AlphaFoldDB" id="A0A1Y0IP74"/>
<dbReference type="EMBL" id="CP021434">
    <property type="protein sequence ID" value="ARU62351.1"/>
    <property type="molecule type" value="Genomic_DNA"/>
</dbReference>
<dbReference type="InterPro" id="IPR003660">
    <property type="entry name" value="HAMP_dom"/>
</dbReference>
<accession>A0A1Y0IP74</accession>
<dbReference type="Pfam" id="PF00672">
    <property type="entry name" value="HAMP"/>
    <property type="match status" value="1"/>
</dbReference>
<dbReference type="PANTHER" id="PTHR32089">
    <property type="entry name" value="METHYL-ACCEPTING CHEMOTAXIS PROTEIN MCPB"/>
    <property type="match status" value="1"/>
</dbReference>
<keyword evidence="4 6" id="KW-0807">Transducer</keyword>
<dbReference type="SUPFAM" id="SSF58104">
    <property type="entry name" value="Methyl-accepting chemotaxis protein (MCP) signaling domain"/>
    <property type="match status" value="1"/>
</dbReference>
<organism evidence="10 11">
    <name type="scientific">Tumebacillus avium</name>
    <dbReference type="NCBI Taxonomy" id="1903704"/>
    <lineage>
        <taxon>Bacteria</taxon>
        <taxon>Bacillati</taxon>
        <taxon>Bacillota</taxon>
        <taxon>Bacilli</taxon>
        <taxon>Bacillales</taxon>
        <taxon>Alicyclobacillaceae</taxon>
        <taxon>Tumebacillus</taxon>
    </lineage>
</organism>
<dbReference type="GO" id="GO:0007165">
    <property type="term" value="P:signal transduction"/>
    <property type="evidence" value="ECO:0007669"/>
    <property type="project" value="UniProtKB-KW"/>
</dbReference>
<dbReference type="InterPro" id="IPR004090">
    <property type="entry name" value="Chemotax_Me-accpt_rcpt"/>
</dbReference>
<dbReference type="GO" id="GO:0004888">
    <property type="term" value="F:transmembrane signaling receptor activity"/>
    <property type="evidence" value="ECO:0007669"/>
    <property type="project" value="InterPro"/>
</dbReference>
<proteinExistence type="inferred from homology"/>
<dbReference type="PROSITE" id="PS50111">
    <property type="entry name" value="CHEMOTAXIS_TRANSDUC_2"/>
    <property type="match status" value="1"/>
</dbReference>
<keyword evidence="11" id="KW-1185">Reference proteome</keyword>
<dbReference type="CDD" id="cd11386">
    <property type="entry name" value="MCP_signal"/>
    <property type="match status" value="1"/>
</dbReference>
<dbReference type="CDD" id="cd06225">
    <property type="entry name" value="HAMP"/>
    <property type="match status" value="1"/>
</dbReference>
<evidence type="ECO:0000313" key="10">
    <source>
        <dbReference type="EMBL" id="ARU62351.1"/>
    </source>
</evidence>
<evidence type="ECO:0000256" key="6">
    <source>
        <dbReference type="PROSITE-ProRule" id="PRU00284"/>
    </source>
</evidence>